<dbReference type="InterPro" id="IPR005149">
    <property type="entry name" value="Tscrpt_reg_PadR_N"/>
</dbReference>
<dbReference type="EMBL" id="JADPRT010000008">
    <property type="protein sequence ID" value="MBF9070313.1"/>
    <property type="molecule type" value="Genomic_DNA"/>
</dbReference>
<feature type="domain" description="HTH marR-type" evidence="1">
    <location>
        <begin position="10"/>
        <end position="127"/>
    </location>
</feature>
<evidence type="ECO:0000313" key="3">
    <source>
        <dbReference type="Proteomes" id="UP000657385"/>
    </source>
</evidence>
<dbReference type="RefSeq" id="WP_196195497.1">
    <property type="nucleotide sequence ID" value="NZ_JADPRT010000008.1"/>
</dbReference>
<evidence type="ECO:0000313" key="2">
    <source>
        <dbReference type="EMBL" id="MBF9070313.1"/>
    </source>
</evidence>
<dbReference type="PANTHER" id="PTHR43252">
    <property type="entry name" value="TRANSCRIPTIONAL REGULATOR YQJI"/>
    <property type="match status" value="1"/>
</dbReference>
<dbReference type="InterPro" id="IPR036390">
    <property type="entry name" value="WH_DNA-bd_sf"/>
</dbReference>
<sequence length="206" mass="23245">MAADVQEDVQADAQEECSPSGYVVLGLIARHGPMTPYELKARTEESVQFFWPIPHAQLYRIPARLAELGLLREEAEEDGRRRRVFHLTDAGRAALARWLANPHAPEPETRDPAQLKLFFADLGAPADVVALARERSAQHRRWLDLYETRLADLDELAETSQRDGTHGEQTLARRRILTLAAAHERAYVEYWTSLARESLAAAVDPE</sequence>
<dbReference type="Proteomes" id="UP000657385">
    <property type="component" value="Unassembled WGS sequence"/>
</dbReference>
<dbReference type="AlphaFoldDB" id="A0A931B9N6"/>
<proteinExistence type="predicted"/>
<dbReference type="InterPro" id="IPR000835">
    <property type="entry name" value="HTH_MarR-typ"/>
</dbReference>
<dbReference type="SUPFAM" id="SSF46785">
    <property type="entry name" value="Winged helix' DNA-binding domain"/>
    <property type="match status" value="1"/>
</dbReference>
<dbReference type="Gene3D" id="1.10.10.10">
    <property type="entry name" value="Winged helix-like DNA-binding domain superfamily/Winged helix DNA-binding domain"/>
    <property type="match status" value="1"/>
</dbReference>
<dbReference type="Pfam" id="PF03551">
    <property type="entry name" value="PadR"/>
    <property type="match status" value="1"/>
</dbReference>
<organism evidence="2 3">
    <name type="scientific">Streptacidiphilus fuscans</name>
    <dbReference type="NCBI Taxonomy" id="2789292"/>
    <lineage>
        <taxon>Bacteria</taxon>
        <taxon>Bacillati</taxon>
        <taxon>Actinomycetota</taxon>
        <taxon>Actinomycetes</taxon>
        <taxon>Kitasatosporales</taxon>
        <taxon>Streptomycetaceae</taxon>
        <taxon>Streptacidiphilus</taxon>
    </lineage>
</organism>
<name>A0A931B9N6_9ACTN</name>
<gene>
    <name evidence="2" type="ORF">I2501_19990</name>
</gene>
<accession>A0A931B9N6</accession>
<dbReference type="GO" id="GO:0003700">
    <property type="term" value="F:DNA-binding transcription factor activity"/>
    <property type="evidence" value="ECO:0007669"/>
    <property type="project" value="InterPro"/>
</dbReference>
<protein>
    <submittedName>
        <fullName evidence="2">PadR family transcriptional regulator</fullName>
    </submittedName>
</protein>
<dbReference type="InterPro" id="IPR036388">
    <property type="entry name" value="WH-like_DNA-bd_sf"/>
</dbReference>
<reference evidence="2" key="1">
    <citation type="submission" date="2020-11" db="EMBL/GenBank/DDBJ databases">
        <title>Isolation and identification of active actinomycetes.</title>
        <authorList>
            <person name="Yu B."/>
        </authorList>
    </citation>
    <scope>NUCLEOTIDE SEQUENCE</scope>
    <source>
        <strain evidence="2">NEAU-YB345</strain>
    </source>
</reference>
<keyword evidence="3" id="KW-1185">Reference proteome</keyword>
<dbReference type="PANTHER" id="PTHR43252:SF2">
    <property type="entry name" value="TRANSCRIPTION REGULATOR, PADR-LIKE FAMILY"/>
    <property type="match status" value="1"/>
</dbReference>
<dbReference type="Pfam" id="PF10400">
    <property type="entry name" value="Vir_act_alpha_C"/>
    <property type="match status" value="1"/>
</dbReference>
<evidence type="ECO:0000259" key="1">
    <source>
        <dbReference type="SMART" id="SM00347"/>
    </source>
</evidence>
<comment type="caution">
    <text evidence="2">The sequence shown here is derived from an EMBL/GenBank/DDBJ whole genome shotgun (WGS) entry which is preliminary data.</text>
</comment>
<dbReference type="SMART" id="SM00347">
    <property type="entry name" value="HTH_MARR"/>
    <property type="match status" value="1"/>
</dbReference>
<dbReference type="InterPro" id="IPR018309">
    <property type="entry name" value="Tscrpt_reg_PadR_C"/>
</dbReference>